<evidence type="ECO:0000256" key="2">
    <source>
        <dbReference type="SAM" id="Phobius"/>
    </source>
</evidence>
<evidence type="ECO:0000313" key="5">
    <source>
        <dbReference type="Proteomes" id="UP001242021"/>
    </source>
</evidence>
<feature type="domain" description="Glycosyl transferase family 1" evidence="3">
    <location>
        <begin position="188"/>
        <end position="356"/>
    </location>
</feature>
<dbReference type="RefSeq" id="WP_284602476.1">
    <property type="nucleotide sequence ID" value="NZ_CP098752.1"/>
</dbReference>
<sequence>MNLKLVFDSRALFGGLEKNLHRTGLYFVSFNILKQLLNNNSISLYFYIENSREQEIYNCLLKLFPQYNIKYNNIITPNSKLWMDIDIFFSTFFEIHDFIKEIKHIDRYTILHDIIPVLFPQYYKHHTKDSWHAMLMKYVANTEDYFFTVSNNTKNDVIKHISNVKPNNISVVHIACDDNFSNFIPVKDKKEIFNKYNIPLNKKYAFTLCTKEPRKNLIRIIRTFNNFLEKNNIDDTILVLGGSAWNNYIEEFNTKIEAYKSKILITGYIDDEDLPYIYKYSQWFIYTSEYEGFGLPPLEAMSLGCPVITSNNSSLPEVVGDAGIMIDWNSDEQHIEAYEKYYFDEEYRKEMSKKALEHSKIFSWEKSVDKMIDIMKSRLKKHNFKYFFNDYFLFIKFFNLKLMLPILFHIRNNNNYKIINIFGIKITLKK</sequence>
<keyword evidence="1" id="KW-0808">Transferase</keyword>
<keyword evidence="2" id="KW-1133">Transmembrane helix</keyword>
<dbReference type="SUPFAM" id="SSF53756">
    <property type="entry name" value="UDP-Glycosyltransferase/glycogen phosphorylase"/>
    <property type="match status" value="1"/>
</dbReference>
<evidence type="ECO:0000313" key="4">
    <source>
        <dbReference type="EMBL" id="WIH94277.1"/>
    </source>
</evidence>
<accession>A0AAJ6KBD8</accession>
<dbReference type="Gene3D" id="3.40.50.2000">
    <property type="entry name" value="Glycogen Phosphorylase B"/>
    <property type="match status" value="1"/>
</dbReference>
<organism evidence="4 5">
    <name type="scientific">Brachyspira pilosicoli</name>
    <name type="common">Serpulina pilosicoli</name>
    <dbReference type="NCBI Taxonomy" id="52584"/>
    <lineage>
        <taxon>Bacteria</taxon>
        <taxon>Pseudomonadati</taxon>
        <taxon>Spirochaetota</taxon>
        <taxon>Spirochaetia</taxon>
        <taxon>Brachyspirales</taxon>
        <taxon>Brachyspiraceae</taxon>
        <taxon>Brachyspira</taxon>
    </lineage>
</organism>
<dbReference type="EMBL" id="CP098754">
    <property type="protein sequence ID" value="WIH94277.1"/>
    <property type="molecule type" value="Genomic_DNA"/>
</dbReference>
<gene>
    <name evidence="4" type="ORF">NEH99_08250</name>
</gene>
<dbReference type="PANTHER" id="PTHR46401">
    <property type="entry name" value="GLYCOSYLTRANSFERASE WBBK-RELATED"/>
    <property type="match status" value="1"/>
</dbReference>
<dbReference type="Pfam" id="PF00534">
    <property type="entry name" value="Glycos_transf_1"/>
    <property type="match status" value="1"/>
</dbReference>
<keyword evidence="2" id="KW-0812">Transmembrane</keyword>
<dbReference type="Proteomes" id="UP001242021">
    <property type="component" value="Chromosome"/>
</dbReference>
<dbReference type="GO" id="GO:0009103">
    <property type="term" value="P:lipopolysaccharide biosynthetic process"/>
    <property type="evidence" value="ECO:0007669"/>
    <property type="project" value="TreeGrafter"/>
</dbReference>
<name>A0AAJ6KBD8_BRAPL</name>
<proteinExistence type="predicted"/>
<keyword evidence="2" id="KW-0472">Membrane</keyword>
<evidence type="ECO:0000259" key="3">
    <source>
        <dbReference type="Pfam" id="PF00534"/>
    </source>
</evidence>
<feature type="transmembrane region" description="Helical" evidence="2">
    <location>
        <begin position="391"/>
        <end position="410"/>
    </location>
</feature>
<evidence type="ECO:0000256" key="1">
    <source>
        <dbReference type="ARBA" id="ARBA00022679"/>
    </source>
</evidence>
<dbReference type="AlphaFoldDB" id="A0AAJ6KBD8"/>
<dbReference type="GO" id="GO:0016757">
    <property type="term" value="F:glycosyltransferase activity"/>
    <property type="evidence" value="ECO:0007669"/>
    <property type="project" value="InterPro"/>
</dbReference>
<dbReference type="CDD" id="cd03809">
    <property type="entry name" value="GT4_MtfB-like"/>
    <property type="match status" value="1"/>
</dbReference>
<dbReference type="PANTHER" id="PTHR46401:SF2">
    <property type="entry name" value="GLYCOSYLTRANSFERASE WBBK-RELATED"/>
    <property type="match status" value="1"/>
</dbReference>
<reference evidence="4" key="1">
    <citation type="submission" date="2022-06" db="EMBL/GenBank/DDBJ databases">
        <title>Brachyspira pilosicoli from pigs in Switzerland.</title>
        <authorList>
            <person name="Schmitt S."/>
            <person name="Arnold M."/>
            <person name="Rossano A."/>
            <person name="Perreten V."/>
        </authorList>
    </citation>
    <scope>NUCLEOTIDE SEQUENCE</scope>
    <source>
        <strain evidence="4">MEI4028</strain>
    </source>
</reference>
<dbReference type="InterPro" id="IPR001296">
    <property type="entry name" value="Glyco_trans_1"/>
</dbReference>
<protein>
    <submittedName>
        <fullName evidence="4">Glycosyltransferase family 4 protein</fullName>
    </submittedName>
</protein>